<dbReference type="AlphaFoldDB" id="Q2U159"/>
<evidence type="ECO:0000313" key="1">
    <source>
        <dbReference type="EMBL" id="BAE64706.1"/>
    </source>
</evidence>
<dbReference type="HOGENOM" id="CLU_1970074_0_0_1"/>
<keyword evidence="2" id="KW-1185">Reference proteome</keyword>
<name>Q2U159_ASPOR</name>
<protein>
    <submittedName>
        <fullName evidence="1">DNA, SC011</fullName>
    </submittedName>
</protein>
<dbReference type="RefSeq" id="XP_023093384.1">
    <property type="nucleotide sequence ID" value="XM_023232814.1"/>
</dbReference>
<gene>
    <name evidence="1" type="ORF">AO090011000159</name>
</gene>
<accession>Q2U159</accession>
<organism evidence="1 2">
    <name type="scientific">Aspergillus oryzae (strain ATCC 42149 / RIB 40)</name>
    <name type="common">Yellow koji mold</name>
    <dbReference type="NCBI Taxonomy" id="510516"/>
    <lineage>
        <taxon>Eukaryota</taxon>
        <taxon>Fungi</taxon>
        <taxon>Dikarya</taxon>
        <taxon>Ascomycota</taxon>
        <taxon>Pezizomycotina</taxon>
        <taxon>Eurotiomycetes</taxon>
        <taxon>Eurotiomycetidae</taxon>
        <taxon>Eurotiales</taxon>
        <taxon>Aspergillaceae</taxon>
        <taxon>Aspergillus</taxon>
        <taxon>Aspergillus subgen. Circumdati</taxon>
    </lineage>
</organism>
<reference evidence="1 2" key="1">
    <citation type="journal article" date="2005" name="Nature">
        <title>Genome sequencing and analysis of Aspergillus oryzae.</title>
        <authorList>
            <person name="Machida M."/>
            <person name="Asai K."/>
            <person name="Sano M."/>
            <person name="Tanaka T."/>
            <person name="Kumagai T."/>
            <person name="Terai G."/>
            <person name="Kusumoto K."/>
            <person name="Arima T."/>
            <person name="Akita O."/>
            <person name="Kashiwagi Y."/>
            <person name="Abe K."/>
            <person name="Gomi K."/>
            <person name="Horiuchi H."/>
            <person name="Kitamoto K."/>
            <person name="Kobayashi T."/>
            <person name="Takeuchi M."/>
            <person name="Denning D.W."/>
            <person name="Galagan J.E."/>
            <person name="Nierman W.C."/>
            <person name="Yu J."/>
            <person name="Archer D.B."/>
            <person name="Bennett J.W."/>
            <person name="Bhatnagar D."/>
            <person name="Cleveland T.E."/>
            <person name="Fedorova N.D."/>
            <person name="Gotoh O."/>
            <person name="Horikawa H."/>
            <person name="Hosoyama A."/>
            <person name="Ichinomiya M."/>
            <person name="Igarashi R."/>
            <person name="Iwashita K."/>
            <person name="Juvvadi P.R."/>
            <person name="Kato M."/>
            <person name="Kato Y."/>
            <person name="Kin T."/>
            <person name="Kokubun A."/>
            <person name="Maeda H."/>
            <person name="Maeyama N."/>
            <person name="Maruyama J."/>
            <person name="Nagasaki H."/>
            <person name="Nakajima T."/>
            <person name="Oda K."/>
            <person name="Okada K."/>
            <person name="Paulsen I."/>
            <person name="Sakamoto K."/>
            <person name="Sawano T."/>
            <person name="Takahashi M."/>
            <person name="Takase K."/>
            <person name="Terabayashi Y."/>
            <person name="Wortman J."/>
            <person name="Yamada O."/>
            <person name="Yamagata Y."/>
            <person name="Anazawa H."/>
            <person name="Hata Y."/>
            <person name="Koide Y."/>
            <person name="Komori T."/>
            <person name="Koyama Y."/>
            <person name="Minetoki T."/>
            <person name="Suharnan S."/>
            <person name="Tanaka A."/>
            <person name="Isono K."/>
            <person name="Kuhara S."/>
            <person name="Ogasawara N."/>
            <person name="Kikuchi H."/>
        </authorList>
    </citation>
    <scope>NUCLEOTIDE SEQUENCE [LARGE SCALE GENOMIC DNA]</scope>
    <source>
        <strain evidence="2">ATCC 42149 / RIB 40</strain>
    </source>
</reference>
<dbReference type="VEuPathDB" id="FungiDB:AO090011000159"/>
<dbReference type="Proteomes" id="UP000006564">
    <property type="component" value="Chromosome 7"/>
</dbReference>
<evidence type="ECO:0000313" key="2">
    <source>
        <dbReference type="Proteomes" id="UP000006564"/>
    </source>
</evidence>
<proteinExistence type="predicted"/>
<dbReference type="EMBL" id="AP007171">
    <property type="protein sequence ID" value="BAE64706.1"/>
    <property type="molecule type" value="Genomic_DNA"/>
</dbReference>
<sequence length="127" mass="14161">MASRLTCGNISCKPVKSSALLPLLQERHQSISICDDILLSSLNQGVCDYYFGPVFQKVLHGWNIASFKDNLGHPKSALPFYTAVLPNFMKETFNSDVHIRTLVKHPFHHVDLAIAHGLSEESLGDRD</sequence>
<dbReference type="GeneID" id="5997942"/>
<dbReference type="KEGG" id="aor:AO090011000159"/>